<dbReference type="GO" id="GO:0044209">
    <property type="term" value="P:AMP salvage"/>
    <property type="evidence" value="ECO:0007669"/>
    <property type="project" value="UniProtKB-UniRule"/>
</dbReference>
<dbReference type="GO" id="GO:0005737">
    <property type="term" value="C:cytoplasm"/>
    <property type="evidence" value="ECO:0007669"/>
    <property type="project" value="UniProtKB-SubCell"/>
</dbReference>
<organism evidence="8 9">
    <name type="scientific">Lyngbya confervoides BDU141951</name>
    <dbReference type="NCBI Taxonomy" id="1574623"/>
    <lineage>
        <taxon>Bacteria</taxon>
        <taxon>Bacillati</taxon>
        <taxon>Cyanobacteriota</taxon>
        <taxon>Cyanophyceae</taxon>
        <taxon>Oscillatoriophycideae</taxon>
        <taxon>Oscillatoriales</taxon>
        <taxon>Microcoleaceae</taxon>
        <taxon>Lyngbya</taxon>
    </lineage>
</organism>
<keyword evidence="3 5" id="KW-0547">Nucleotide-binding</keyword>
<feature type="binding site" evidence="5">
    <location>
        <position position="130"/>
    </location>
    <ligand>
        <name>AMP</name>
        <dbReference type="ChEBI" id="CHEBI:456215"/>
    </ligand>
</feature>
<evidence type="ECO:0000313" key="9">
    <source>
        <dbReference type="Proteomes" id="UP000031561"/>
    </source>
</evidence>
<feature type="binding site" evidence="5">
    <location>
        <begin position="86"/>
        <end position="89"/>
    </location>
    <ligand>
        <name>AMP</name>
        <dbReference type="ChEBI" id="CHEBI:456215"/>
    </ligand>
</feature>
<dbReference type="InterPro" id="IPR000850">
    <property type="entry name" value="Adenylat/UMP-CMP_kin"/>
</dbReference>
<dbReference type="NCBIfam" id="NF011101">
    <property type="entry name" value="PRK14528.1"/>
    <property type="match status" value="1"/>
</dbReference>
<dbReference type="NCBIfam" id="NF011104">
    <property type="entry name" value="PRK14531.1"/>
    <property type="match status" value="1"/>
</dbReference>
<evidence type="ECO:0000313" key="8">
    <source>
        <dbReference type="EMBL" id="MCM1985323.1"/>
    </source>
</evidence>
<name>A0ABD4T966_9CYAN</name>
<keyword evidence="4 5" id="KW-0418">Kinase</keyword>
<comment type="similarity">
    <text evidence="5 6">Belongs to the adenylate kinase family.</text>
</comment>
<protein>
    <recommendedName>
        <fullName evidence="5 7">Adenylate kinase</fullName>
        <shortName evidence="5">AK</shortName>
        <ecNumber evidence="5 7">2.7.4.3</ecNumber>
    </recommendedName>
    <alternativeName>
        <fullName evidence="5">ATP-AMP transphosphorylase</fullName>
    </alternativeName>
    <alternativeName>
        <fullName evidence="5">ATP:AMP phosphotransferase</fullName>
    </alternativeName>
    <alternativeName>
        <fullName evidence="5">Adenylate monophosphate kinase</fullName>
    </alternativeName>
</protein>
<comment type="function">
    <text evidence="5">Catalyzes the reversible transfer of the terminal phosphate group between ATP and AMP. Plays an important role in cellular energy homeostasis and in adenine nucleotide metabolism.</text>
</comment>
<evidence type="ECO:0000256" key="5">
    <source>
        <dbReference type="HAMAP-Rule" id="MF_00235"/>
    </source>
</evidence>
<feature type="binding site" evidence="5">
    <location>
        <position position="128"/>
    </location>
    <ligand>
        <name>ATP</name>
        <dbReference type="ChEBI" id="CHEBI:30616"/>
    </ligand>
</feature>
<evidence type="ECO:0000256" key="1">
    <source>
        <dbReference type="ARBA" id="ARBA00022679"/>
    </source>
</evidence>
<keyword evidence="9" id="KW-1185">Reference proteome</keyword>
<dbReference type="EC" id="2.7.4.3" evidence="5 7"/>
<dbReference type="PANTHER" id="PTHR23359">
    <property type="entry name" value="NUCLEOTIDE KINASE"/>
    <property type="match status" value="1"/>
</dbReference>
<comment type="subunit">
    <text evidence="5 7">Monomer.</text>
</comment>
<dbReference type="NCBIfam" id="NF002700">
    <property type="entry name" value="PRK02496.1"/>
    <property type="match status" value="1"/>
</dbReference>
<comment type="domain">
    <text evidence="5">Consists of three domains, a large central CORE domain and two small peripheral domains, NMPbind and LID, which undergo movements during catalysis. The LID domain closes over the site of phosphoryl transfer upon ATP binding. Assembling and dissambling the active center during each catalytic cycle provides an effective means to prevent ATP hydrolysis.</text>
</comment>
<evidence type="ECO:0000256" key="6">
    <source>
        <dbReference type="RuleBase" id="RU003330"/>
    </source>
</evidence>
<sequence length="190" mass="20882">MARLILFGPPGAGKGTQATSLSQLLAIPHISTGDIFRAAIANQSPLGIQAQSYMDRGELVPDEVVIGMIRERLAEPDTQAGWLLDGFPRTLAQADALDRLLAELNQGFDSVVSLIVPEDALVTRMLGRGRKDDTEEVIRRRLQVYQEQTAPLIDYYAKRRCLREVDGLGEVSAVTDRIVAQSLQPQVKET</sequence>
<dbReference type="InterPro" id="IPR033690">
    <property type="entry name" value="Adenylat_kinase_CS"/>
</dbReference>
<keyword evidence="2 5" id="KW-0545">Nucleotide biosynthesis</keyword>
<reference evidence="8 9" key="1">
    <citation type="journal article" date="2015" name="Genome Announc.">
        <title>Draft Genome Sequence of Filamentous Marine Cyanobacterium Lyngbya confervoides Strain BDU141951.</title>
        <authorList>
            <person name="Chandrababunaidu M.M."/>
            <person name="Sen D."/>
            <person name="Tripathy S."/>
        </authorList>
    </citation>
    <scope>NUCLEOTIDE SEQUENCE [LARGE SCALE GENOMIC DNA]</scope>
    <source>
        <strain evidence="8 9">BDU141951</strain>
    </source>
</reference>
<evidence type="ECO:0000256" key="2">
    <source>
        <dbReference type="ARBA" id="ARBA00022727"/>
    </source>
</evidence>
<evidence type="ECO:0000256" key="7">
    <source>
        <dbReference type="RuleBase" id="RU003331"/>
    </source>
</evidence>
<dbReference type="NCBIfam" id="NF011105">
    <property type="entry name" value="PRK14532.1"/>
    <property type="match status" value="1"/>
</dbReference>
<feature type="binding site" evidence="5">
    <location>
        <position position="93"/>
    </location>
    <ligand>
        <name>AMP</name>
        <dbReference type="ChEBI" id="CHEBI:456215"/>
    </ligand>
</feature>
<keyword evidence="5" id="KW-0963">Cytoplasm</keyword>
<evidence type="ECO:0000256" key="3">
    <source>
        <dbReference type="ARBA" id="ARBA00022741"/>
    </source>
</evidence>
<proteinExistence type="inferred from homology"/>
<dbReference type="NCBIfam" id="NF001381">
    <property type="entry name" value="PRK00279.1-3"/>
    <property type="match status" value="1"/>
</dbReference>
<feature type="binding site" evidence="5">
    <location>
        <position position="37"/>
    </location>
    <ligand>
        <name>AMP</name>
        <dbReference type="ChEBI" id="CHEBI:456215"/>
    </ligand>
</feature>
<dbReference type="HAMAP" id="MF_00235">
    <property type="entry name" value="Adenylate_kinase_Adk"/>
    <property type="match status" value="1"/>
</dbReference>
<keyword evidence="1 5" id="KW-0808">Transferase</keyword>
<dbReference type="Pfam" id="PF00406">
    <property type="entry name" value="ADK"/>
    <property type="match status" value="1"/>
</dbReference>
<dbReference type="GO" id="GO:0005524">
    <property type="term" value="F:ATP binding"/>
    <property type="evidence" value="ECO:0007669"/>
    <property type="project" value="UniProtKB-UniRule"/>
</dbReference>
<comment type="catalytic activity">
    <reaction evidence="5 7">
        <text>AMP + ATP = 2 ADP</text>
        <dbReference type="Rhea" id="RHEA:12973"/>
        <dbReference type="ChEBI" id="CHEBI:30616"/>
        <dbReference type="ChEBI" id="CHEBI:456215"/>
        <dbReference type="ChEBI" id="CHEBI:456216"/>
        <dbReference type="EC" id="2.7.4.3"/>
    </reaction>
</comment>
<evidence type="ECO:0000256" key="4">
    <source>
        <dbReference type="ARBA" id="ARBA00022777"/>
    </source>
</evidence>
<feature type="binding site" evidence="5">
    <location>
        <begin position="11"/>
        <end position="16"/>
    </location>
    <ligand>
        <name>ATP</name>
        <dbReference type="ChEBI" id="CHEBI:30616"/>
    </ligand>
</feature>
<keyword evidence="5 7" id="KW-0067">ATP-binding</keyword>
<comment type="caution">
    <text evidence="5">Lacks conserved residue(s) required for the propagation of feature annotation.</text>
</comment>
<comment type="caution">
    <text evidence="8">The sequence shown here is derived from an EMBL/GenBank/DDBJ whole genome shotgun (WGS) entry which is preliminary data.</text>
</comment>
<dbReference type="Proteomes" id="UP000031561">
    <property type="component" value="Unassembled WGS sequence"/>
</dbReference>
<dbReference type="PRINTS" id="PR00094">
    <property type="entry name" value="ADENYLTKNASE"/>
</dbReference>
<dbReference type="EMBL" id="JTHE03000121">
    <property type="protein sequence ID" value="MCM1985323.1"/>
    <property type="molecule type" value="Genomic_DNA"/>
</dbReference>
<dbReference type="PROSITE" id="PS00113">
    <property type="entry name" value="ADENYLATE_KINASE"/>
    <property type="match status" value="1"/>
</dbReference>
<dbReference type="Gene3D" id="3.40.50.300">
    <property type="entry name" value="P-loop containing nucleotide triphosphate hydrolases"/>
    <property type="match status" value="1"/>
</dbReference>
<dbReference type="AlphaFoldDB" id="A0ABD4T966"/>
<gene>
    <name evidence="5" type="primary">adk</name>
    <name evidence="8" type="ORF">QQ91_0021130</name>
</gene>
<feature type="binding site" evidence="5">
    <location>
        <position position="141"/>
    </location>
    <ligand>
        <name>AMP</name>
        <dbReference type="ChEBI" id="CHEBI:456215"/>
    </ligand>
</feature>
<accession>A0ABD4T966</accession>
<feature type="binding site" evidence="5">
    <location>
        <position position="169"/>
    </location>
    <ligand>
        <name>ATP</name>
        <dbReference type="ChEBI" id="CHEBI:30616"/>
    </ligand>
</feature>
<comment type="subcellular location">
    <subcellularLocation>
        <location evidence="5 7">Cytoplasm</location>
    </subcellularLocation>
</comment>
<dbReference type="RefSeq" id="WP_166278223.1">
    <property type="nucleotide sequence ID" value="NZ_JTHE03000121.1"/>
</dbReference>
<dbReference type="SUPFAM" id="SSF52540">
    <property type="entry name" value="P-loop containing nucleoside triphosphate hydrolases"/>
    <property type="match status" value="1"/>
</dbReference>
<comment type="pathway">
    <text evidence="5">Purine metabolism; AMP biosynthesis via salvage pathway; AMP from ADP: step 1/1.</text>
</comment>
<feature type="binding site" evidence="5">
    <location>
        <begin position="58"/>
        <end position="60"/>
    </location>
    <ligand>
        <name>AMP</name>
        <dbReference type="ChEBI" id="CHEBI:456215"/>
    </ligand>
</feature>
<feature type="region of interest" description="NMP" evidence="5">
    <location>
        <begin position="31"/>
        <end position="60"/>
    </location>
</feature>
<dbReference type="GO" id="GO:0004017">
    <property type="term" value="F:AMP kinase activity"/>
    <property type="evidence" value="ECO:0007669"/>
    <property type="project" value="UniProtKB-UniRule"/>
</dbReference>
<dbReference type="InterPro" id="IPR027417">
    <property type="entry name" value="P-loop_NTPase"/>
</dbReference>
<dbReference type="CDD" id="cd01428">
    <property type="entry name" value="ADK"/>
    <property type="match status" value="1"/>
</dbReference>
<dbReference type="NCBIfam" id="NF011100">
    <property type="entry name" value="PRK14527.1"/>
    <property type="match status" value="1"/>
</dbReference>
<feature type="binding site" evidence="5">
    <location>
        <position position="32"/>
    </location>
    <ligand>
        <name>AMP</name>
        <dbReference type="ChEBI" id="CHEBI:456215"/>
    </ligand>
</feature>